<evidence type="ECO:0000313" key="1">
    <source>
        <dbReference type="EMBL" id="GAH07473.1"/>
    </source>
</evidence>
<dbReference type="AlphaFoldDB" id="X1EFP9"/>
<comment type="caution">
    <text evidence="1">The sequence shown here is derived from an EMBL/GenBank/DDBJ whole genome shotgun (WGS) entry which is preliminary data.</text>
</comment>
<sequence length="72" mass="8274">AEIIKDAKPENIKKWSGLVNEDDAMILESAMSCQPYYFITGDKHFFNSPLIEKRSGLKILRPESFTDILKKI</sequence>
<reference evidence="1" key="1">
    <citation type="journal article" date="2014" name="Front. Microbiol.">
        <title>High frequency of phylogenetically diverse reductive dehalogenase-homologous genes in deep subseafloor sedimentary metagenomes.</title>
        <authorList>
            <person name="Kawai M."/>
            <person name="Futagami T."/>
            <person name="Toyoda A."/>
            <person name="Takaki Y."/>
            <person name="Nishi S."/>
            <person name="Hori S."/>
            <person name="Arai W."/>
            <person name="Tsubouchi T."/>
            <person name="Morono Y."/>
            <person name="Uchiyama I."/>
            <person name="Ito T."/>
            <person name="Fujiyama A."/>
            <person name="Inagaki F."/>
            <person name="Takami H."/>
        </authorList>
    </citation>
    <scope>NUCLEOTIDE SEQUENCE</scope>
    <source>
        <strain evidence="1">Expedition CK06-06</strain>
    </source>
</reference>
<gene>
    <name evidence="1" type="ORF">S01H4_53661</name>
</gene>
<evidence type="ECO:0008006" key="2">
    <source>
        <dbReference type="Google" id="ProtNLM"/>
    </source>
</evidence>
<organism evidence="1">
    <name type="scientific">marine sediment metagenome</name>
    <dbReference type="NCBI Taxonomy" id="412755"/>
    <lineage>
        <taxon>unclassified sequences</taxon>
        <taxon>metagenomes</taxon>
        <taxon>ecological metagenomes</taxon>
    </lineage>
</organism>
<proteinExistence type="predicted"/>
<protein>
    <recommendedName>
        <fullName evidence="2">PIN domain-containing protein</fullName>
    </recommendedName>
</protein>
<dbReference type="EMBL" id="BART01030804">
    <property type="protein sequence ID" value="GAH07473.1"/>
    <property type="molecule type" value="Genomic_DNA"/>
</dbReference>
<name>X1EFP9_9ZZZZ</name>
<accession>X1EFP9</accession>
<feature type="non-terminal residue" evidence="1">
    <location>
        <position position="1"/>
    </location>
</feature>